<evidence type="ECO:0000313" key="3">
    <source>
        <dbReference type="Proteomes" id="UP000031278"/>
    </source>
</evidence>
<dbReference type="Proteomes" id="UP000031278">
    <property type="component" value="Unassembled WGS sequence"/>
</dbReference>
<dbReference type="AlphaFoldDB" id="A0A0B9G3J2"/>
<dbReference type="RefSeq" id="WP_039462126.1">
    <property type="nucleotide sequence ID" value="NZ_JWLZ01000159.1"/>
</dbReference>
<reference evidence="2 3" key="1">
    <citation type="submission" date="2014-12" db="EMBL/GenBank/DDBJ databases">
        <title>Genome sequencing of Photobacterium gaetbulicola AD005a.</title>
        <authorList>
            <person name="Adrian T.G.S."/>
            <person name="Chan K.G."/>
        </authorList>
    </citation>
    <scope>NUCLEOTIDE SEQUENCE [LARGE SCALE GENOMIC DNA]</scope>
    <source>
        <strain evidence="2 3">AD005a</strain>
    </source>
</reference>
<gene>
    <name evidence="2" type="ORF">RJ45_12190</name>
</gene>
<evidence type="ECO:0000259" key="1">
    <source>
        <dbReference type="Pfam" id="PF12680"/>
    </source>
</evidence>
<sequence length="135" mass="15842">MDEKWVLQWFNDVWSKADSSRLQVLASDPFHFHVPGGKSYLLSHKEYLNFITVWGQRFKDVTFRIVDTVKDGNKTVVIYQCHALYCGGWAKIPTKKQKVMMTGMAFFKQQDGKIVDCRLEDSSFDLYQQLTHRLE</sequence>
<dbReference type="Pfam" id="PF12680">
    <property type="entry name" value="SnoaL_2"/>
    <property type="match status" value="1"/>
</dbReference>
<name>A0A0B9G3J2_9GAMM</name>
<evidence type="ECO:0000313" key="2">
    <source>
        <dbReference type="EMBL" id="KHT63179.1"/>
    </source>
</evidence>
<feature type="domain" description="SnoaL-like" evidence="1">
    <location>
        <begin position="8"/>
        <end position="116"/>
    </location>
</feature>
<comment type="caution">
    <text evidence="2">The sequence shown here is derived from an EMBL/GenBank/DDBJ whole genome shotgun (WGS) entry which is preliminary data.</text>
</comment>
<dbReference type="InterPro" id="IPR032710">
    <property type="entry name" value="NTF2-like_dom_sf"/>
</dbReference>
<dbReference type="Gene3D" id="3.10.450.50">
    <property type="match status" value="1"/>
</dbReference>
<protein>
    <recommendedName>
        <fullName evidence="1">SnoaL-like domain-containing protein</fullName>
    </recommendedName>
</protein>
<dbReference type="SUPFAM" id="SSF54427">
    <property type="entry name" value="NTF2-like"/>
    <property type="match status" value="1"/>
</dbReference>
<organism evidence="2 3">
    <name type="scientific">Photobacterium gaetbulicola</name>
    <dbReference type="NCBI Taxonomy" id="1295392"/>
    <lineage>
        <taxon>Bacteria</taxon>
        <taxon>Pseudomonadati</taxon>
        <taxon>Pseudomonadota</taxon>
        <taxon>Gammaproteobacteria</taxon>
        <taxon>Vibrionales</taxon>
        <taxon>Vibrionaceae</taxon>
        <taxon>Photobacterium</taxon>
    </lineage>
</organism>
<accession>A0A0B9G3J2</accession>
<dbReference type="InterPro" id="IPR037401">
    <property type="entry name" value="SnoaL-like"/>
</dbReference>
<proteinExistence type="predicted"/>
<dbReference type="EMBL" id="JWLZ01000159">
    <property type="protein sequence ID" value="KHT63179.1"/>
    <property type="molecule type" value="Genomic_DNA"/>
</dbReference>